<accession>A0A1E1J951</accession>
<dbReference type="PROSITE" id="PS50865">
    <property type="entry name" value="ZF_MYND_2"/>
    <property type="match status" value="1"/>
</dbReference>
<evidence type="ECO:0000256" key="1">
    <source>
        <dbReference type="ARBA" id="ARBA00022723"/>
    </source>
</evidence>
<organism evidence="6">
    <name type="scientific">Leishmania guyanensis</name>
    <dbReference type="NCBI Taxonomy" id="5670"/>
    <lineage>
        <taxon>Eukaryota</taxon>
        <taxon>Discoba</taxon>
        <taxon>Euglenozoa</taxon>
        <taxon>Kinetoplastea</taxon>
        <taxon>Metakinetoplastina</taxon>
        <taxon>Trypanosomatida</taxon>
        <taxon>Trypanosomatidae</taxon>
        <taxon>Leishmaniinae</taxon>
        <taxon>Leishmania</taxon>
        <taxon>Leishmania guyanensis species complex</taxon>
    </lineage>
</organism>
<proteinExistence type="predicted"/>
<gene>
    <name evidence="6" type="ORF">BN36_NA76350</name>
    <name evidence="7" type="ORF">BN36_NA76690</name>
</gene>
<feature type="domain" description="MYND-type" evidence="5">
    <location>
        <begin position="465"/>
        <end position="503"/>
    </location>
</feature>
<dbReference type="InterPro" id="IPR002893">
    <property type="entry name" value="Znf_MYND"/>
</dbReference>
<dbReference type="GO" id="GO:0008270">
    <property type="term" value="F:zinc ion binding"/>
    <property type="evidence" value="ECO:0007669"/>
    <property type="project" value="UniProtKB-KW"/>
</dbReference>
<evidence type="ECO:0000256" key="3">
    <source>
        <dbReference type="ARBA" id="ARBA00022833"/>
    </source>
</evidence>
<protein>
    <recommendedName>
        <fullName evidence="5">MYND-type domain-containing protein</fullName>
    </recommendedName>
</protein>
<dbReference type="SUPFAM" id="SSF144232">
    <property type="entry name" value="HIT/MYND zinc finger-like"/>
    <property type="match status" value="1"/>
</dbReference>
<dbReference type="Pfam" id="PF01753">
    <property type="entry name" value="zf-MYND"/>
    <property type="match status" value="1"/>
</dbReference>
<sequence length="531" mass="59678">MNLANPLPASSPLRLLPHVFLRSTSYSLRNTQPVRHSLPVTGFFRVSFSSCTPVCTMADQSRDSSPDTADDRPPVNHDSVLRYPFREMRMDWFDDYMDNISPSKRVAVATRLMDCLMAHTVLHEDPFLEKAVTFIYNRVATHETFRNMTGVFGEAHDVFRIVCMTAKFTVSNAGEKTALLNLLDQHCTRFQAAAQKVKSDNSETLAAAAGNVTECVGFLRKNMTSAEAFRRLMDSIKFLFFTVNTRNGVSPYSSNGKLLFNTFVCCDGCPCYTKLRTGPTVFLRDMEKIKVLDCVMIAAVNAKDARMHDTTSKFLHNFCKDFMENPHLDDIGHLVHNGRLFYCRTALFDALDNIESISSPQSDIADLPSAKTFTLDRIVLALLWVKSEVKEIRLLCNLVPILNEALSSAEAAYGRLDCDDVLQVLYTLKEHILTVFLALSAPEYHLAVHSRDVFVGKQADMKCANPSCPDTTKDLLKCSGCDVTFYCSSECQKADWDKHKNFCHEMESRRSQPTSPMAVFSAVQVLKPVPR</sequence>
<evidence type="ECO:0000313" key="6">
    <source>
        <dbReference type="EMBL" id="CCM20154.1"/>
    </source>
</evidence>
<reference evidence="6" key="1">
    <citation type="submission" date="2012-08" db="EMBL/GenBank/DDBJ databases">
        <title>Comparative genomics of metastatic and non-metastatic Leishmania guyanensis provides insights into polygenic factors involved in Leishmania RNA virus infection.</title>
        <authorList>
            <person name="Smith D."/>
            <person name="Hertz-Fowler C."/>
            <person name="Martin R."/>
            <person name="Dickens N."/>
            <person name="Fasel N."/>
            <person name="Falquet L."/>
            <person name="Beverley S."/>
            <person name="Zangger H."/>
            <person name="Calderon-Copete S."/>
            <person name="Mottram J."/>
            <person name="Xenarios I."/>
        </authorList>
    </citation>
    <scope>NUCLEOTIDE SEQUENCE</scope>
    <source>
        <strain evidence="6">MHOM/BR/75/M4147/SSU:IR2SAT-LUC</strain>
    </source>
</reference>
<keyword evidence="2 4" id="KW-0863">Zinc-finger</keyword>
<dbReference type="Gene3D" id="6.10.140.2220">
    <property type="match status" value="1"/>
</dbReference>
<evidence type="ECO:0000256" key="4">
    <source>
        <dbReference type="PROSITE-ProRule" id="PRU00134"/>
    </source>
</evidence>
<evidence type="ECO:0000256" key="2">
    <source>
        <dbReference type="ARBA" id="ARBA00022771"/>
    </source>
</evidence>
<evidence type="ECO:0000313" key="7">
    <source>
        <dbReference type="EMBL" id="CCM43462.1"/>
    </source>
</evidence>
<dbReference type="AlphaFoldDB" id="A0A1E1J951"/>
<keyword evidence="3" id="KW-0862">Zinc</keyword>
<name>A0A1E1J951_LEIGU</name>
<evidence type="ECO:0000259" key="5">
    <source>
        <dbReference type="PROSITE" id="PS50865"/>
    </source>
</evidence>
<dbReference type="EMBL" id="CALQ01001955">
    <property type="protein sequence ID" value="CCM20154.1"/>
    <property type="molecule type" value="Genomic_DNA"/>
</dbReference>
<dbReference type="EMBL" id="CALQ01001963">
    <property type="protein sequence ID" value="CCM43462.1"/>
    <property type="molecule type" value="Genomic_DNA"/>
</dbReference>
<keyword evidence="1" id="KW-0479">Metal-binding</keyword>